<evidence type="ECO:0000313" key="1">
    <source>
        <dbReference type="EMBL" id="SHO58768.1"/>
    </source>
</evidence>
<protein>
    <submittedName>
        <fullName evidence="1">Uncharacterized protein</fullName>
    </submittedName>
</protein>
<name>A0A1M7Z1D8_9VIBR</name>
<sequence>MFSGFFRPDTNVAPCARISDALAFVIRSQKSVSVDAESWGYLQENEFILAQIADQYGEPTGCEITVFVESVTDSWASLKFVPGDVDEFWRKQQLTEI</sequence>
<proteinExistence type="predicted"/>
<organism evidence="1 2">
    <name type="scientific">Vibrio quintilis</name>
    <dbReference type="NCBI Taxonomy" id="1117707"/>
    <lineage>
        <taxon>Bacteria</taxon>
        <taxon>Pseudomonadati</taxon>
        <taxon>Pseudomonadota</taxon>
        <taxon>Gammaproteobacteria</taxon>
        <taxon>Vibrionales</taxon>
        <taxon>Vibrionaceae</taxon>
        <taxon>Vibrio</taxon>
    </lineage>
</organism>
<dbReference type="AlphaFoldDB" id="A0A1M7Z1D8"/>
<dbReference type="STRING" id="1117707.VQ7734_04540"/>
<reference evidence="2" key="1">
    <citation type="submission" date="2016-12" db="EMBL/GenBank/DDBJ databases">
        <authorList>
            <person name="Rodrigo-Torres L."/>
            <person name="Arahal R.D."/>
            <person name="Lucena T."/>
        </authorList>
    </citation>
    <scope>NUCLEOTIDE SEQUENCE [LARGE SCALE GENOMIC DNA]</scope>
</reference>
<evidence type="ECO:0000313" key="2">
    <source>
        <dbReference type="Proteomes" id="UP000184600"/>
    </source>
</evidence>
<dbReference type="RefSeq" id="WP_073586210.1">
    <property type="nucleotide sequence ID" value="NZ_AP024897.1"/>
</dbReference>
<accession>A0A1M7Z1D8</accession>
<keyword evidence="2" id="KW-1185">Reference proteome</keyword>
<gene>
    <name evidence="1" type="ORF">VQ7734_04540</name>
</gene>
<dbReference type="EMBL" id="FRFG01000078">
    <property type="protein sequence ID" value="SHO58768.1"/>
    <property type="molecule type" value="Genomic_DNA"/>
</dbReference>
<dbReference type="Proteomes" id="UP000184600">
    <property type="component" value="Unassembled WGS sequence"/>
</dbReference>